<dbReference type="EMBL" id="CP022189">
    <property type="protein sequence ID" value="AWI83736.1"/>
    <property type="molecule type" value="Genomic_DNA"/>
</dbReference>
<evidence type="ECO:0000256" key="3">
    <source>
        <dbReference type="ARBA" id="ARBA00035643"/>
    </source>
</evidence>
<dbReference type="Pfam" id="PF06386">
    <property type="entry name" value="GvpL_GvpF"/>
    <property type="match status" value="1"/>
</dbReference>
<dbReference type="Proteomes" id="UP000244915">
    <property type="component" value="Chromosome 1"/>
</dbReference>
<name>A0A2U8HFG3_9RHOB</name>
<reference evidence="4 5" key="1">
    <citation type="submission" date="2017-06" db="EMBL/GenBank/DDBJ databases">
        <title>Yangia sp. YSBP01 complete genome sequence.</title>
        <authorList>
            <person name="Woo J.-H."/>
            <person name="Kim H.-S."/>
        </authorList>
    </citation>
    <scope>NUCLEOTIDE SEQUENCE [LARGE SCALE GENOMIC DNA]</scope>
    <source>
        <strain evidence="4 5">YSBP01</strain>
    </source>
</reference>
<evidence type="ECO:0000313" key="5">
    <source>
        <dbReference type="Proteomes" id="UP000244915"/>
    </source>
</evidence>
<comment type="subcellular location">
    <subcellularLocation>
        <location evidence="2">Gas vesicle</location>
    </subcellularLocation>
</comment>
<dbReference type="PANTHER" id="PTHR36852:SF1">
    <property type="entry name" value="PROTEIN GVPL 2"/>
    <property type="match status" value="1"/>
</dbReference>
<dbReference type="PANTHER" id="PTHR36852">
    <property type="entry name" value="PROTEIN GVPL 2"/>
    <property type="match status" value="1"/>
</dbReference>
<dbReference type="RefSeq" id="WP_108965959.1">
    <property type="nucleotide sequence ID" value="NZ_CP022189.1"/>
</dbReference>
<keyword evidence="1" id="KW-0304">Gas vesicle</keyword>
<evidence type="ECO:0000256" key="2">
    <source>
        <dbReference type="ARBA" id="ARBA00035108"/>
    </source>
</evidence>
<dbReference type="AlphaFoldDB" id="A0A2U8HFG3"/>
<dbReference type="OrthoDB" id="3867411at2"/>
<sequence>MTAAYLYGLLRCDTLGARLARHPIDGAFGPVQALAMDGAVLAMTPHDGQPVPQRRRYLMAHARVLEVLMSHGPVLPFRFGHVVRDTAHLSGMLRAAKAQITRNFTRIEGHAEVGLRVEFDRTAALQATLAAAPGLARQRDALLARGGGGRLAQIELGRRVAEALEARRTVCQHALLRRLAPLARAHVLHPPEDDVQVLRAAFLLPETAVEAFSQAADQAASACDFAGAPPHLRLVHPTPPFNFVSFSLAAEPDPEVV</sequence>
<dbReference type="GO" id="GO:0031411">
    <property type="term" value="C:gas vesicle"/>
    <property type="evidence" value="ECO:0007669"/>
    <property type="project" value="UniProtKB-SubCell"/>
</dbReference>
<evidence type="ECO:0000256" key="1">
    <source>
        <dbReference type="ARBA" id="ARBA00022987"/>
    </source>
</evidence>
<dbReference type="InterPro" id="IPR009430">
    <property type="entry name" value="GvpL/GvpF"/>
</dbReference>
<evidence type="ECO:0008006" key="6">
    <source>
        <dbReference type="Google" id="ProtNLM"/>
    </source>
</evidence>
<dbReference type="GO" id="GO:0031412">
    <property type="term" value="P:gas vesicle organization"/>
    <property type="evidence" value="ECO:0007669"/>
    <property type="project" value="InterPro"/>
</dbReference>
<gene>
    <name evidence="4" type="ORF">CEW88_08635</name>
</gene>
<evidence type="ECO:0000313" key="4">
    <source>
        <dbReference type="EMBL" id="AWI83736.1"/>
    </source>
</evidence>
<dbReference type="KEGG" id="ypac:CEW88_08635"/>
<protein>
    <recommendedName>
        <fullName evidence="6">GvpL/GvpF family gas vesicle protein</fullName>
    </recommendedName>
</protein>
<accession>A0A2U8HFG3</accession>
<proteinExistence type="inferred from homology"/>
<comment type="similarity">
    <text evidence="3">Belongs to the gas vesicle GvpF/GvpL family.</text>
</comment>
<organism evidence="4 5">
    <name type="scientific">Alloyangia pacifica</name>
    <dbReference type="NCBI Taxonomy" id="311180"/>
    <lineage>
        <taxon>Bacteria</taxon>
        <taxon>Pseudomonadati</taxon>
        <taxon>Pseudomonadota</taxon>
        <taxon>Alphaproteobacteria</taxon>
        <taxon>Rhodobacterales</taxon>
        <taxon>Roseobacteraceae</taxon>
        <taxon>Alloyangia</taxon>
    </lineage>
</organism>